<dbReference type="Pfam" id="PF00067">
    <property type="entry name" value="p450"/>
    <property type="match status" value="1"/>
</dbReference>
<proteinExistence type="inferred from homology"/>
<sequence length="398" mass="45180">MTFKLFGNQGYLTADPKNVESILSTNFEDWGLASRRPGLMAMLGEGIFTQDGHPWRHSRALLRRQFVRIYQQDSKIFDEHVEELIYKLRSANGVVDLQPHLFRFTLATTTALIFGESIFALPGAETDTFEKAFDYASYISAIRLRLADLEWIWKPTKFRAACDTIKEYASHFVRLALEDMEKNGEEAASEKHAFILELYKEMQDPVLVRDQLVHVLIAGRDTTACLMSWVFFLLVRHPETLAKLRNEIQHITGGSHELSRAKISKMQYLRCVINEAQRLYPQLPVNVRVATKTTFLPSGGGPDRRSPVLIPEGTGVGYSVYHMQRLKSFYGEDANSFRPERWLGPELDKEFALTEASCAIVRIIQTFPEIRLPPETPSVPPGEEKQALTIVVISADGS</sequence>
<dbReference type="Proteomes" id="UP000191518">
    <property type="component" value="Unassembled WGS sequence"/>
</dbReference>
<dbReference type="PANTHER" id="PTHR24287">
    <property type="entry name" value="P450, PUTATIVE (EUROFUNG)-RELATED"/>
    <property type="match status" value="1"/>
</dbReference>
<comment type="cofactor">
    <cofactor evidence="1">
        <name>heme</name>
        <dbReference type="ChEBI" id="CHEBI:30413"/>
    </cofactor>
</comment>
<evidence type="ECO:0000256" key="4">
    <source>
        <dbReference type="ARBA" id="ARBA00023002"/>
    </source>
</evidence>
<evidence type="ECO:0000256" key="2">
    <source>
        <dbReference type="ARBA" id="ARBA00010617"/>
    </source>
</evidence>
<dbReference type="Gene3D" id="1.10.630.10">
    <property type="entry name" value="Cytochrome P450"/>
    <property type="match status" value="1"/>
</dbReference>
<keyword evidence="5" id="KW-0408">Iron</keyword>
<comment type="caution">
    <text evidence="7">The sequence shown here is derived from an EMBL/GenBank/DDBJ whole genome shotgun (WGS) entry which is preliminary data.</text>
</comment>
<dbReference type="SUPFAM" id="SSF48264">
    <property type="entry name" value="Cytochrome P450"/>
    <property type="match status" value="1"/>
</dbReference>
<evidence type="ECO:0000256" key="5">
    <source>
        <dbReference type="ARBA" id="ARBA00023004"/>
    </source>
</evidence>
<accession>A0A1V6RK89</accession>
<evidence type="ECO:0000313" key="8">
    <source>
        <dbReference type="Proteomes" id="UP000191518"/>
    </source>
</evidence>
<keyword evidence="3" id="KW-0479">Metal-binding</keyword>
<comment type="similarity">
    <text evidence="2">Belongs to the cytochrome P450 family.</text>
</comment>
<organism evidence="7 8">
    <name type="scientific">Penicillium vulpinum</name>
    <dbReference type="NCBI Taxonomy" id="29845"/>
    <lineage>
        <taxon>Eukaryota</taxon>
        <taxon>Fungi</taxon>
        <taxon>Dikarya</taxon>
        <taxon>Ascomycota</taxon>
        <taxon>Pezizomycotina</taxon>
        <taxon>Eurotiomycetes</taxon>
        <taxon>Eurotiomycetidae</taxon>
        <taxon>Eurotiales</taxon>
        <taxon>Aspergillaceae</taxon>
        <taxon>Penicillium</taxon>
    </lineage>
</organism>
<gene>
    <name evidence="7" type="ORF">PENVUL_c040G04630</name>
</gene>
<dbReference type="PRINTS" id="PR01239">
    <property type="entry name" value="EP450IICYP52"/>
</dbReference>
<dbReference type="GO" id="GO:0016712">
    <property type="term" value="F:oxidoreductase activity, acting on paired donors, with incorporation or reduction of molecular oxygen, reduced flavin or flavoprotein as one donor, and incorporation of one atom of oxygen"/>
    <property type="evidence" value="ECO:0007669"/>
    <property type="project" value="InterPro"/>
</dbReference>
<keyword evidence="8" id="KW-1185">Reference proteome</keyword>
<dbReference type="InterPro" id="IPR036396">
    <property type="entry name" value="Cyt_P450_sf"/>
</dbReference>
<dbReference type="PANTHER" id="PTHR24287:SF18">
    <property type="entry name" value="CYTOCHROME P450 MONOOXYGENASE APDE-RELATED"/>
    <property type="match status" value="1"/>
</dbReference>
<protein>
    <recommendedName>
        <fullName evidence="9">Cytochrome P450</fullName>
    </recommendedName>
</protein>
<evidence type="ECO:0000256" key="3">
    <source>
        <dbReference type="ARBA" id="ARBA00022723"/>
    </source>
</evidence>
<dbReference type="InterPro" id="IPR001128">
    <property type="entry name" value="Cyt_P450"/>
</dbReference>
<dbReference type="STRING" id="29845.A0A1V6RK89"/>
<dbReference type="PRINTS" id="PR00385">
    <property type="entry name" value="P450"/>
</dbReference>
<evidence type="ECO:0008006" key="9">
    <source>
        <dbReference type="Google" id="ProtNLM"/>
    </source>
</evidence>
<name>A0A1V6RK89_9EURO</name>
<evidence type="ECO:0000256" key="1">
    <source>
        <dbReference type="ARBA" id="ARBA00001971"/>
    </source>
</evidence>
<dbReference type="InterPro" id="IPR047146">
    <property type="entry name" value="Cyt_P450_E_CYP52_fungi"/>
</dbReference>
<evidence type="ECO:0000313" key="7">
    <source>
        <dbReference type="EMBL" id="OQE02227.1"/>
    </source>
</evidence>
<dbReference type="CDD" id="cd11063">
    <property type="entry name" value="CYP52"/>
    <property type="match status" value="1"/>
</dbReference>
<dbReference type="GO" id="GO:0005506">
    <property type="term" value="F:iron ion binding"/>
    <property type="evidence" value="ECO:0007669"/>
    <property type="project" value="InterPro"/>
</dbReference>
<keyword evidence="4" id="KW-0560">Oxidoreductase</keyword>
<reference evidence="8" key="1">
    <citation type="journal article" date="2017" name="Nat. Microbiol.">
        <title>Global analysis of biosynthetic gene clusters reveals vast potential of secondary metabolite production in Penicillium species.</title>
        <authorList>
            <person name="Nielsen J.C."/>
            <person name="Grijseels S."/>
            <person name="Prigent S."/>
            <person name="Ji B."/>
            <person name="Dainat J."/>
            <person name="Nielsen K.F."/>
            <person name="Frisvad J.C."/>
            <person name="Workman M."/>
            <person name="Nielsen J."/>
        </authorList>
    </citation>
    <scope>NUCLEOTIDE SEQUENCE [LARGE SCALE GENOMIC DNA]</scope>
    <source>
        <strain evidence="8">IBT 29486</strain>
    </source>
</reference>
<keyword evidence="6" id="KW-0503">Monooxygenase</keyword>
<evidence type="ECO:0000256" key="6">
    <source>
        <dbReference type="ARBA" id="ARBA00023033"/>
    </source>
</evidence>
<dbReference type="EMBL" id="MDYP01000040">
    <property type="protein sequence ID" value="OQE02227.1"/>
    <property type="molecule type" value="Genomic_DNA"/>
</dbReference>
<dbReference type="InterPro" id="IPR002974">
    <property type="entry name" value="Cyt_P450_E_CYP52_ascomycetes"/>
</dbReference>
<dbReference type="GO" id="GO:0020037">
    <property type="term" value="F:heme binding"/>
    <property type="evidence" value="ECO:0007669"/>
    <property type="project" value="InterPro"/>
</dbReference>
<dbReference type="AlphaFoldDB" id="A0A1V6RK89"/>
<dbReference type="GO" id="GO:0043386">
    <property type="term" value="P:mycotoxin biosynthetic process"/>
    <property type="evidence" value="ECO:0007669"/>
    <property type="project" value="UniProtKB-ARBA"/>
</dbReference>